<evidence type="ECO:0000313" key="3">
    <source>
        <dbReference type="Proteomes" id="UP000694727"/>
    </source>
</evidence>
<evidence type="ECO:0000313" key="2">
    <source>
        <dbReference type="Ensembl" id="ENSSSCP00025005421.1"/>
    </source>
</evidence>
<dbReference type="Proteomes" id="UP000694725">
    <property type="component" value="Unplaced"/>
</dbReference>
<dbReference type="AlphaFoldDB" id="A0A8D0QRZ9"/>
<reference evidence="2" key="1">
    <citation type="submission" date="2025-05" db="UniProtKB">
        <authorList>
            <consortium name="Ensembl"/>
        </authorList>
    </citation>
    <scope>IDENTIFICATION</scope>
</reference>
<keyword evidence="1" id="KW-1133">Transmembrane helix</keyword>
<dbReference type="Proteomes" id="UP000694727">
    <property type="component" value="Unplaced"/>
</dbReference>
<dbReference type="Ensembl" id="ENSSSCT00025013947.1">
    <property type="protein sequence ID" value="ENSSSCP00025005421.1"/>
    <property type="gene ID" value="ENSSSCG00025010612.1"/>
</dbReference>
<name>A0A8D0QRZ9_PIG</name>
<keyword evidence="1" id="KW-0472">Membrane</keyword>
<accession>A0A8D0QRZ9</accession>
<dbReference type="Ensembl" id="ENSSSCT00065062107.1">
    <property type="protein sequence ID" value="ENSSSCP00065026916.1"/>
    <property type="gene ID" value="ENSSSCG00065045390.1"/>
</dbReference>
<sequence length="177" mass="19680">MYVEPEARLVLTLQTLSRALSTLKACWGRNVTFHMLGPFRKVPDRVTGAIFHALVQCVAPQGSQLYQNLNPICQLITGAFVFFFVFCFWFFFALFPQDLMAISLQAFSPSPELLGCCTQVPVSCLRSYCQPFRTPSQGKSLHSYGSCLLSPPSSFFSTFPSFSLLTSLIVSSPITHS</sequence>
<proteinExistence type="predicted"/>
<keyword evidence="1" id="KW-0812">Transmembrane</keyword>
<organism evidence="2 3">
    <name type="scientific">Sus scrofa</name>
    <name type="common">Pig</name>
    <dbReference type="NCBI Taxonomy" id="9823"/>
    <lineage>
        <taxon>Eukaryota</taxon>
        <taxon>Metazoa</taxon>
        <taxon>Chordata</taxon>
        <taxon>Craniata</taxon>
        <taxon>Vertebrata</taxon>
        <taxon>Euteleostomi</taxon>
        <taxon>Mammalia</taxon>
        <taxon>Eutheria</taxon>
        <taxon>Laurasiatheria</taxon>
        <taxon>Artiodactyla</taxon>
        <taxon>Suina</taxon>
        <taxon>Suidae</taxon>
        <taxon>Sus</taxon>
    </lineage>
</organism>
<evidence type="ECO:0000256" key="1">
    <source>
        <dbReference type="SAM" id="Phobius"/>
    </source>
</evidence>
<protein>
    <submittedName>
        <fullName evidence="2">Uncharacterized protein</fullName>
    </submittedName>
</protein>
<feature type="transmembrane region" description="Helical" evidence="1">
    <location>
        <begin position="75"/>
        <end position="95"/>
    </location>
</feature>